<protein>
    <submittedName>
        <fullName evidence="1">Uncharacterized protein</fullName>
    </submittedName>
</protein>
<proteinExistence type="predicted"/>
<reference evidence="1" key="1">
    <citation type="submission" date="2020-01" db="EMBL/GenBank/DDBJ databases">
        <authorList>
            <person name="Meier V. D."/>
            <person name="Meier V D."/>
        </authorList>
    </citation>
    <scope>NUCLEOTIDE SEQUENCE</scope>
    <source>
        <strain evidence="1">HLG_WM_MAG_06</strain>
    </source>
</reference>
<dbReference type="EMBL" id="CACVAP010000001">
    <property type="protein sequence ID" value="CAA6798328.1"/>
    <property type="molecule type" value="Genomic_DNA"/>
</dbReference>
<sequence>MKKDSLAIKLPNGEAVREFYLSLSIIQEYYWEKGYRKKAYLYRTLKEKLGWKMSLESFKYHFRKAFNEPSTTKQLSNVKSLDNEPKEDLTLQVKAEPKVATIEVTSPISKIKKNTRAVRESL</sequence>
<accession>A0A6S6RX23</accession>
<dbReference type="AlphaFoldDB" id="A0A6S6RX23"/>
<organism evidence="1">
    <name type="scientific">uncultured Sulfurovum sp</name>
    <dbReference type="NCBI Taxonomy" id="269237"/>
    <lineage>
        <taxon>Bacteria</taxon>
        <taxon>Pseudomonadati</taxon>
        <taxon>Campylobacterota</taxon>
        <taxon>Epsilonproteobacteria</taxon>
        <taxon>Campylobacterales</taxon>
        <taxon>Sulfurovaceae</taxon>
        <taxon>Sulfurovum</taxon>
        <taxon>environmental samples</taxon>
    </lineage>
</organism>
<evidence type="ECO:0000313" key="1">
    <source>
        <dbReference type="EMBL" id="CAA6798328.1"/>
    </source>
</evidence>
<name>A0A6S6RX23_9BACT</name>
<gene>
    <name evidence="1" type="ORF">HELGO_WM27622</name>
</gene>